<protein>
    <recommendedName>
        <fullName evidence="4">Phospholipase/carboxylesterase/thioesterase domain-containing protein</fullName>
    </recommendedName>
</protein>
<dbReference type="Proteomes" id="UP000315295">
    <property type="component" value="Unassembled WGS sequence"/>
</dbReference>
<keyword evidence="1" id="KW-0472">Membrane</keyword>
<evidence type="ECO:0000313" key="2">
    <source>
        <dbReference type="EMBL" id="TQD98761.1"/>
    </source>
</evidence>
<name>A0A540MJ08_MALBA</name>
<dbReference type="GO" id="GO:0052689">
    <property type="term" value="F:carboxylic ester hydrolase activity"/>
    <property type="evidence" value="ECO:0007669"/>
    <property type="project" value="TreeGrafter"/>
</dbReference>
<dbReference type="PANTHER" id="PTHR10655">
    <property type="entry name" value="LYSOPHOSPHOLIPASE-RELATED"/>
    <property type="match status" value="1"/>
</dbReference>
<dbReference type="EMBL" id="VIEB01000248">
    <property type="protein sequence ID" value="TQD98761.1"/>
    <property type="molecule type" value="Genomic_DNA"/>
</dbReference>
<gene>
    <name evidence="2" type="ORF">C1H46_015670</name>
</gene>
<comment type="caution">
    <text evidence="2">The sequence shown here is derived from an EMBL/GenBank/DDBJ whole genome shotgun (WGS) entry which is preliminary data.</text>
</comment>
<dbReference type="GO" id="GO:0005737">
    <property type="term" value="C:cytoplasm"/>
    <property type="evidence" value="ECO:0007669"/>
    <property type="project" value="TreeGrafter"/>
</dbReference>
<dbReference type="STRING" id="106549.A0A540MJ08"/>
<feature type="transmembrane region" description="Helical" evidence="1">
    <location>
        <begin position="6"/>
        <end position="26"/>
    </location>
</feature>
<dbReference type="InterPro" id="IPR029058">
    <property type="entry name" value="AB_hydrolase_fold"/>
</dbReference>
<evidence type="ECO:0000313" key="3">
    <source>
        <dbReference type="Proteomes" id="UP000315295"/>
    </source>
</evidence>
<sequence length="127" mass="13976">MKLIAIAKPIVLFIVTVSSTVLFILLSRPSNQSSPRPASMAARSFVLWLHGLGDSGPANEPIKSLFTSPEFRNTKWSFPTAPSTPVSCNCEFTFSLGQFWHASLLHALDLFVYGYFDLGSALIFMGF</sequence>
<reference evidence="2 3" key="1">
    <citation type="journal article" date="2019" name="G3 (Bethesda)">
        <title>Sequencing of a Wild Apple (Malus baccata) Genome Unravels the Differences Between Cultivated and Wild Apple Species Regarding Disease Resistance and Cold Tolerance.</title>
        <authorList>
            <person name="Chen X."/>
        </authorList>
    </citation>
    <scope>NUCLEOTIDE SEQUENCE [LARGE SCALE GENOMIC DNA]</scope>
    <source>
        <strain evidence="3">cv. Shandingzi</strain>
        <tissue evidence="2">Leaves</tissue>
    </source>
</reference>
<keyword evidence="1" id="KW-1133">Transmembrane helix</keyword>
<evidence type="ECO:0000256" key="1">
    <source>
        <dbReference type="SAM" id="Phobius"/>
    </source>
</evidence>
<accession>A0A540MJ08</accession>
<dbReference type="InterPro" id="IPR050565">
    <property type="entry name" value="LYPA1-2/EST-like"/>
</dbReference>
<dbReference type="PANTHER" id="PTHR10655:SF17">
    <property type="entry name" value="LYSOPHOSPHOLIPASE-LIKE PROTEIN 1"/>
    <property type="match status" value="1"/>
</dbReference>
<organism evidence="2 3">
    <name type="scientific">Malus baccata</name>
    <name type="common">Siberian crab apple</name>
    <name type="synonym">Pyrus baccata</name>
    <dbReference type="NCBI Taxonomy" id="106549"/>
    <lineage>
        <taxon>Eukaryota</taxon>
        <taxon>Viridiplantae</taxon>
        <taxon>Streptophyta</taxon>
        <taxon>Embryophyta</taxon>
        <taxon>Tracheophyta</taxon>
        <taxon>Spermatophyta</taxon>
        <taxon>Magnoliopsida</taxon>
        <taxon>eudicotyledons</taxon>
        <taxon>Gunneridae</taxon>
        <taxon>Pentapetalae</taxon>
        <taxon>rosids</taxon>
        <taxon>fabids</taxon>
        <taxon>Rosales</taxon>
        <taxon>Rosaceae</taxon>
        <taxon>Amygdaloideae</taxon>
        <taxon>Maleae</taxon>
        <taxon>Malus</taxon>
    </lineage>
</organism>
<keyword evidence="3" id="KW-1185">Reference proteome</keyword>
<proteinExistence type="predicted"/>
<dbReference type="Gene3D" id="3.40.50.1820">
    <property type="entry name" value="alpha/beta hydrolase"/>
    <property type="match status" value="1"/>
</dbReference>
<dbReference type="GO" id="GO:0008474">
    <property type="term" value="F:palmitoyl-(protein) hydrolase activity"/>
    <property type="evidence" value="ECO:0007669"/>
    <property type="project" value="TreeGrafter"/>
</dbReference>
<evidence type="ECO:0008006" key="4">
    <source>
        <dbReference type="Google" id="ProtNLM"/>
    </source>
</evidence>
<keyword evidence="1" id="KW-0812">Transmembrane</keyword>
<dbReference type="AlphaFoldDB" id="A0A540MJ08"/>